<comment type="caution">
    <text evidence="3">The sequence shown here is derived from an EMBL/GenBank/DDBJ whole genome shotgun (WGS) entry which is preliminary data.</text>
</comment>
<reference evidence="4" key="1">
    <citation type="submission" date="2017-09" db="EMBL/GenBank/DDBJ databases">
        <title>Depth-based differentiation of microbial function through sediment-hosted aquifers and enrichment of novel symbionts in the deep terrestrial subsurface.</title>
        <authorList>
            <person name="Probst A.J."/>
            <person name="Ladd B."/>
            <person name="Jarett J.K."/>
            <person name="Geller-Mcgrath D.E."/>
            <person name="Sieber C.M.K."/>
            <person name="Emerson J.B."/>
            <person name="Anantharaman K."/>
            <person name="Thomas B.C."/>
            <person name="Malmstrom R."/>
            <person name="Stieglmeier M."/>
            <person name="Klingl A."/>
            <person name="Woyke T."/>
            <person name="Ryan C.M."/>
            <person name="Banfield J.F."/>
        </authorList>
    </citation>
    <scope>NUCLEOTIDE SEQUENCE [LARGE SCALE GENOMIC DNA]</scope>
</reference>
<evidence type="ECO:0000313" key="4">
    <source>
        <dbReference type="Proteomes" id="UP000229756"/>
    </source>
</evidence>
<dbReference type="PANTHER" id="PTHR43363:SF1">
    <property type="entry name" value="HYPOXANTHINE-GUANINE PHOSPHORIBOSYLTRANSFERASE"/>
    <property type="match status" value="1"/>
</dbReference>
<dbReference type="InterPro" id="IPR029057">
    <property type="entry name" value="PRTase-like"/>
</dbReference>
<name>A0A2M8ELY8_UNCKA</name>
<dbReference type="AlphaFoldDB" id="A0A2M8ELY8"/>
<dbReference type="EMBL" id="PFSJ01000013">
    <property type="protein sequence ID" value="PJC23751.1"/>
    <property type="molecule type" value="Genomic_DNA"/>
</dbReference>
<evidence type="ECO:0000313" key="3">
    <source>
        <dbReference type="EMBL" id="PJC23751.1"/>
    </source>
</evidence>
<dbReference type="GO" id="GO:0016757">
    <property type="term" value="F:glycosyltransferase activity"/>
    <property type="evidence" value="ECO:0007669"/>
    <property type="project" value="UniProtKB-KW"/>
</dbReference>
<proteinExistence type="predicted"/>
<accession>A0A2M8ELY8</accession>
<keyword evidence="2" id="KW-0808">Transferase</keyword>
<dbReference type="PANTHER" id="PTHR43363">
    <property type="entry name" value="HYPOXANTHINE PHOSPHORIBOSYLTRANSFERASE"/>
    <property type="match status" value="1"/>
</dbReference>
<evidence type="ECO:0000256" key="2">
    <source>
        <dbReference type="ARBA" id="ARBA00022679"/>
    </source>
</evidence>
<keyword evidence="1" id="KW-0328">Glycosyltransferase</keyword>
<evidence type="ECO:0000256" key="1">
    <source>
        <dbReference type="ARBA" id="ARBA00022676"/>
    </source>
</evidence>
<evidence type="ECO:0008006" key="5">
    <source>
        <dbReference type="Google" id="ProtNLM"/>
    </source>
</evidence>
<organism evidence="3 4">
    <name type="scientific">candidate division WWE3 bacterium CG_4_9_14_0_2_um_filter_35_11</name>
    <dbReference type="NCBI Taxonomy" id="1975077"/>
    <lineage>
        <taxon>Bacteria</taxon>
        <taxon>Katanobacteria</taxon>
    </lineage>
</organism>
<dbReference type="Proteomes" id="UP000229756">
    <property type="component" value="Unassembled WGS sequence"/>
</dbReference>
<protein>
    <recommendedName>
        <fullName evidence="5">Phosphoribosyltransferase domain-containing protein</fullName>
    </recommendedName>
</protein>
<dbReference type="SUPFAM" id="SSF53271">
    <property type="entry name" value="PRTase-like"/>
    <property type="match status" value="1"/>
</dbReference>
<dbReference type="Gene3D" id="3.40.50.2020">
    <property type="match status" value="2"/>
</dbReference>
<gene>
    <name evidence="3" type="ORF">CO058_01760</name>
</gene>
<sequence length="135" mass="15525">MNKINYSLEEFHRDCHILSTQIINDYQPTSIVMLVRGGIPVGAWIAQSFQTKYIYTSACVPSGGVNGKVLFISDICRSAETIRKVFNNTLSKEIHVTYKLACIHYSPTESDLVPDFYVREISPDDWIHYPWEFMV</sequence>